<accession>A0ABS3WBV4</accession>
<proteinExistence type="predicted"/>
<organism evidence="2 3">
    <name type="scientific">Paenibacillus artemisiicola</name>
    <dbReference type="NCBI Taxonomy" id="1172618"/>
    <lineage>
        <taxon>Bacteria</taxon>
        <taxon>Bacillati</taxon>
        <taxon>Bacillota</taxon>
        <taxon>Bacilli</taxon>
        <taxon>Bacillales</taxon>
        <taxon>Paenibacillaceae</taxon>
        <taxon>Paenibacillus</taxon>
    </lineage>
</organism>
<keyword evidence="3" id="KW-1185">Reference proteome</keyword>
<sequence>MKKTKTKAVPGKPIVMKLREDEETSVLQWLNLQSVYSDSIRYLIQKEIAENGLRNLQHFIPQHRTVETLKSMNVLSGPGATQIDLQPDLKEQEITSAERTTRLTTEPEVSGVDTFSLHEHELSEGTDLVTGNDDSVIKNDFEPKSSDNTPIDKQTVAPGSSPRPAKKVFGADVTSSYAN</sequence>
<evidence type="ECO:0000256" key="1">
    <source>
        <dbReference type="SAM" id="MobiDB-lite"/>
    </source>
</evidence>
<evidence type="ECO:0000313" key="2">
    <source>
        <dbReference type="EMBL" id="MBO7745802.1"/>
    </source>
</evidence>
<feature type="region of interest" description="Disordered" evidence="1">
    <location>
        <begin position="126"/>
        <end position="179"/>
    </location>
</feature>
<dbReference type="RefSeq" id="WP_208848630.1">
    <property type="nucleotide sequence ID" value="NZ_JAGGDJ010000012.1"/>
</dbReference>
<dbReference type="Proteomes" id="UP000670947">
    <property type="component" value="Unassembled WGS sequence"/>
</dbReference>
<evidence type="ECO:0000313" key="3">
    <source>
        <dbReference type="Proteomes" id="UP000670947"/>
    </source>
</evidence>
<dbReference type="EMBL" id="JAGGDJ010000012">
    <property type="protein sequence ID" value="MBO7745802.1"/>
    <property type="molecule type" value="Genomic_DNA"/>
</dbReference>
<name>A0ABS3WBV4_9BACL</name>
<reference evidence="2 3" key="1">
    <citation type="submission" date="2021-03" db="EMBL/GenBank/DDBJ databases">
        <title>Paenibacillus artemisicola MWE-103 whole genome sequence.</title>
        <authorList>
            <person name="Ham Y.J."/>
        </authorList>
    </citation>
    <scope>NUCLEOTIDE SEQUENCE [LARGE SCALE GENOMIC DNA]</scope>
    <source>
        <strain evidence="2 3">MWE-103</strain>
    </source>
</reference>
<comment type="caution">
    <text evidence="2">The sequence shown here is derived from an EMBL/GenBank/DDBJ whole genome shotgun (WGS) entry which is preliminary data.</text>
</comment>
<feature type="compositionally biased region" description="Basic and acidic residues" evidence="1">
    <location>
        <begin position="135"/>
        <end position="145"/>
    </location>
</feature>
<gene>
    <name evidence="2" type="ORF">I8J29_16460</name>
</gene>
<protein>
    <submittedName>
        <fullName evidence="2">Uncharacterized protein</fullName>
    </submittedName>
</protein>